<sequence>MRTTMHPVLNMYEIVPMAPGSGGERRARRSSGSPQLKVKKKLSEESRPLVMAGMLGCALVLAAVVAWCYYSASLRKAHMLRTELLDLNKDGFVIRNQAGNVVFTIVFRSGTLELDSCSKEGSVLTCTQSTSGQLNFFIQTVRPKDTVMCYRVRWEELEDKEWVEHSMAYNDSHWYGGAETATQHWPMKIQGEEEPRPFITSDVYVNRNAFGGILERYWLSSNATAIKINDSVPFHLGWSEKDRTLRFHARYQDSPFMAPLGHQALPELSYRVCVGSDVTSIHKYMVRRYFPKPTKVPSPEVFKHPIWSTWALYKASITQEKLLHYASEITNHGFTCSHLELDDRYTADYGEFDFDPQKFPNASGMFEKLKEDGFQVSLWTHPFINYDSINFGVAVEKGLFVREPSGELPALVRWWNGIGGILDFTNPEACEWFSSHLQTLKSHYDVTSFKFDAGETSYLPQKFSTFVPLSDPSTFTRYYAAMATPYSERAELRVGFQSQNISCFSRIIDRDSVWGYELGLKSIIPTVLTISVLGYQFVLPDMIGGNAYPNHTEGGSNTIKGLPDRELYIRWLELSAFMPVMQFSIPPWAYDDEVVQIAQKFTQLHKTLVAPRVLELAGEVLDTGDPIIRPLWWIANGDDAAYKIDSQFLIGDDLIVAPVLEPGKQERDIYLPAGRWRSHDGKLFDKGPMYLPNYRVKLDEVAYFTWVH</sequence>
<dbReference type="Pfam" id="PF01055">
    <property type="entry name" value="Glyco_hydro_31_2nd"/>
    <property type="match status" value="1"/>
</dbReference>
<feature type="domain" description="Glycoside hydrolase family 31 TIM barrel" evidence="7">
    <location>
        <begin position="308"/>
        <end position="608"/>
    </location>
</feature>
<protein>
    <submittedName>
        <fullName evidence="9">Myosis regulating glycosidase</fullName>
    </submittedName>
</protein>
<dbReference type="GO" id="GO:0004553">
    <property type="term" value="F:hydrolase activity, hydrolyzing O-glycosyl compounds"/>
    <property type="evidence" value="ECO:0007669"/>
    <property type="project" value="InterPro"/>
</dbReference>
<dbReference type="InterPro" id="IPR000322">
    <property type="entry name" value="Glyco_hydro_31_TIM"/>
</dbReference>
<dbReference type="Proteomes" id="UP000265120">
    <property type="component" value="Chromosome Z"/>
</dbReference>
<evidence type="ECO:0000256" key="2">
    <source>
        <dbReference type="ARBA" id="ARBA00022801"/>
    </source>
</evidence>
<dbReference type="PANTHER" id="PTHR43053">
    <property type="entry name" value="GLYCOSIDASE FAMILY 31"/>
    <property type="match status" value="1"/>
</dbReference>
<evidence type="ECO:0000256" key="5">
    <source>
        <dbReference type="SAM" id="MobiDB-lite"/>
    </source>
</evidence>
<reference evidence="9" key="3">
    <citation type="submission" date="2025-09" db="UniProtKB">
        <authorList>
            <consortium name="Ensembl"/>
        </authorList>
    </citation>
    <scope>IDENTIFICATION</scope>
</reference>
<dbReference type="PANTHER" id="PTHR43053:SF4">
    <property type="entry name" value="MYOGENESIS-REGULATING GLYCOSIDASE"/>
    <property type="match status" value="1"/>
</dbReference>
<dbReference type="OMA" id="VWIHPFV"/>
<dbReference type="Pfam" id="PF21365">
    <property type="entry name" value="Glyco_hydro_31_3rd"/>
    <property type="match status" value="1"/>
</dbReference>
<dbReference type="RefSeq" id="XP_016886119.1">
    <property type="nucleotide sequence ID" value="XM_017030630.1"/>
</dbReference>
<comment type="similarity">
    <text evidence="1 4">Belongs to the glycosyl hydrolase 31 family.</text>
</comment>
<dbReference type="GO" id="GO:0005975">
    <property type="term" value="P:carbohydrate metabolic process"/>
    <property type="evidence" value="ECO:0007669"/>
    <property type="project" value="InterPro"/>
</dbReference>
<reference evidence="9 10" key="1">
    <citation type="journal article" date="2014" name="Nat. Genet.">
        <title>Whole-genome sequence of a flatfish provides insights into ZW sex chromosome evolution and adaptation to a benthic lifestyle.</title>
        <authorList>
            <person name="Chen S."/>
            <person name="Zhang G."/>
            <person name="Shao C."/>
            <person name="Huang Q."/>
            <person name="Liu G."/>
            <person name="Zhang P."/>
            <person name="Song W."/>
            <person name="An N."/>
            <person name="Chalopin D."/>
            <person name="Volff J.N."/>
            <person name="Hong Y."/>
            <person name="Li Q."/>
            <person name="Sha Z."/>
            <person name="Zhou H."/>
            <person name="Xie M."/>
            <person name="Yu Q."/>
            <person name="Liu Y."/>
            <person name="Xiang H."/>
            <person name="Wang N."/>
            <person name="Wu K."/>
            <person name="Yang C."/>
            <person name="Zhou Q."/>
            <person name="Liao X."/>
            <person name="Yang L."/>
            <person name="Hu Q."/>
            <person name="Zhang J."/>
            <person name="Meng L."/>
            <person name="Jin L."/>
            <person name="Tian Y."/>
            <person name="Lian J."/>
            <person name="Yang J."/>
            <person name="Miao G."/>
            <person name="Liu S."/>
            <person name="Liang Z."/>
            <person name="Yan F."/>
            <person name="Li Y."/>
            <person name="Sun B."/>
            <person name="Zhang H."/>
            <person name="Zhang J."/>
            <person name="Zhu Y."/>
            <person name="Du M."/>
            <person name="Zhao Y."/>
            <person name="Schartl M."/>
            <person name="Tang Q."/>
            <person name="Wang J."/>
        </authorList>
    </citation>
    <scope>NUCLEOTIDE SEQUENCE</scope>
</reference>
<dbReference type="FunFam" id="3.20.20.80:FF:000037">
    <property type="entry name" value="Putative family 31 glucosidase KIAA1161"/>
    <property type="match status" value="1"/>
</dbReference>
<dbReference type="InterPro" id="IPR013780">
    <property type="entry name" value="Glyco_hydro_b"/>
</dbReference>
<dbReference type="Ensembl" id="ENSCSET00000030746.1">
    <property type="protein sequence ID" value="ENSCSEP00000030341.1"/>
    <property type="gene ID" value="ENSCSEG00000019430.1"/>
</dbReference>
<keyword evidence="6" id="KW-1133">Transmembrane helix</keyword>
<evidence type="ECO:0000313" key="10">
    <source>
        <dbReference type="Proteomes" id="UP000265120"/>
    </source>
</evidence>
<dbReference type="GeneTree" id="ENSGT00940000161008"/>
<evidence type="ECO:0000256" key="4">
    <source>
        <dbReference type="RuleBase" id="RU361185"/>
    </source>
</evidence>
<keyword evidence="6" id="KW-0472">Membrane</keyword>
<dbReference type="SUPFAM" id="SSF51445">
    <property type="entry name" value="(Trans)glycosidases"/>
    <property type="match status" value="1"/>
</dbReference>
<accession>A0A3P8WY80</accession>
<dbReference type="GO" id="GO:0048741">
    <property type="term" value="P:skeletal muscle fiber development"/>
    <property type="evidence" value="ECO:0007669"/>
    <property type="project" value="TreeGrafter"/>
</dbReference>
<dbReference type="InterPro" id="IPR048395">
    <property type="entry name" value="Glyco_hydro_31_C"/>
</dbReference>
<dbReference type="InParanoid" id="A0A3P8WY80"/>
<evidence type="ECO:0000259" key="8">
    <source>
        <dbReference type="Pfam" id="PF21365"/>
    </source>
</evidence>
<keyword evidence="10" id="KW-1185">Reference proteome</keyword>
<organism evidence="9 10">
    <name type="scientific">Cynoglossus semilaevis</name>
    <name type="common">Tongue sole</name>
    <dbReference type="NCBI Taxonomy" id="244447"/>
    <lineage>
        <taxon>Eukaryota</taxon>
        <taxon>Metazoa</taxon>
        <taxon>Chordata</taxon>
        <taxon>Craniata</taxon>
        <taxon>Vertebrata</taxon>
        <taxon>Euteleostomi</taxon>
        <taxon>Actinopterygii</taxon>
        <taxon>Neopterygii</taxon>
        <taxon>Teleostei</taxon>
        <taxon>Neoteleostei</taxon>
        <taxon>Acanthomorphata</taxon>
        <taxon>Carangaria</taxon>
        <taxon>Pleuronectiformes</taxon>
        <taxon>Pleuronectoidei</taxon>
        <taxon>Cynoglossidae</taxon>
        <taxon>Cynoglossinae</taxon>
        <taxon>Cynoglossus</taxon>
    </lineage>
</organism>
<feature type="transmembrane region" description="Helical" evidence="6">
    <location>
        <begin position="49"/>
        <end position="72"/>
    </location>
</feature>
<dbReference type="InterPro" id="IPR017853">
    <property type="entry name" value="GH"/>
</dbReference>
<dbReference type="Gene3D" id="3.20.20.80">
    <property type="entry name" value="Glycosidases"/>
    <property type="match status" value="1"/>
</dbReference>
<dbReference type="RefSeq" id="XP_016886120.1">
    <property type="nucleotide sequence ID" value="XM_017030631.1"/>
</dbReference>
<dbReference type="AlphaFoldDB" id="A0A3P8WY80"/>
<name>A0A3P8WY80_CYNSE</name>
<evidence type="ECO:0000256" key="6">
    <source>
        <dbReference type="SAM" id="Phobius"/>
    </source>
</evidence>
<reference evidence="9" key="2">
    <citation type="submission" date="2025-08" db="UniProtKB">
        <authorList>
            <consortium name="Ensembl"/>
        </authorList>
    </citation>
    <scope>IDENTIFICATION</scope>
</reference>
<evidence type="ECO:0000256" key="1">
    <source>
        <dbReference type="ARBA" id="ARBA00007806"/>
    </source>
</evidence>
<dbReference type="Gene3D" id="2.60.40.1180">
    <property type="entry name" value="Golgi alpha-mannosidase II"/>
    <property type="match status" value="1"/>
</dbReference>
<keyword evidence="3 4" id="KW-0326">Glycosidase</keyword>
<dbReference type="KEGG" id="csem:103397799"/>
<keyword evidence="2 4" id="KW-0378">Hydrolase</keyword>
<evidence type="ECO:0000313" key="9">
    <source>
        <dbReference type="Ensembl" id="ENSCSEP00000030341.1"/>
    </source>
</evidence>
<dbReference type="GeneID" id="103397799"/>
<feature type="region of interest" description="Disordered" evidence="5">
    <location>
        <begin position="16"/>
        <end position="38"/>
    </location>
</feature>
<keyword evidence="6" id="KW-0812">Transmembrane</keyword>
<evidence type="ECO:0000259" key="7">
    <source>
        <dbReference type="Pfam" id="PF01055"/>
    </source>
</evidence>
<dbReference type="OrthoDB" id="10070917at2759"/>
<dbReference type="STRING" id="244447.ENSCSEP00000030341"/>
<proteinExistence type="inferred from homology"/>
<dbReference type="CDD" id="cd06592">
    <property type="entry name" value="GH31_NET37"/>
    <property type="match status" value="1"/>
</dbReference>
<evidence type="ECO:0000256" key="3">
    <source>
        <dbReference type="ARBA" id="ARBA00023295"/>
    </source>
</evidence>
<dbReference type="RefSeq" id="XP_008334399.1">
    <property type="nucleotide sequence ID" value="XM_008336177.2"/>
</dbReference>
<feature type="domain" description="Glycosyl hydrolase family 31 C-terminal" evidence="8">
    <location>
        <begin position="624"/>
        <end position="686"/>
    </location>
</feature>
<dbReference type="InterPro" id="IPR050985">
    <property type="entry name" value="Alpha-glycosidase_related"/>
</dbReference>
<dbReference type="SUPFAM" id="SSF51011">
    <property type="entry name" value="Glycosyl hydrolase domain"/>
    <property type="match status" value="1"/>
</dbReference>